<proteinExistence type="predicted"/>
<dbReference type="RefSeq" id="WP_150968271.1">
    <property type="nucleotide sequence ID" value="NZ_VZDO01000002.1"/>
</dbReference>
<gene>
    <name evidence="1" type="ORF">F6X38_04180</name>
</gene>
<evidence type="ECO:0000313" key="2">
    <source>
        <dbReference type="Proteomes" id="UP000432089"/>
    </source>
</evidence>
<sequence>MLIAALASGQIQQTVNDPVPDGYADVLRNAGLRVVEVDEAELSGDLHLLYLDAEDALVPRPTCSAAIDRTVIRADGEDAAVLSGLPDPCALLINGMPRDVAGGSIEIRSRRPGTFLIQLQHWPLVDWSVTVEAEA</sequence>
<reference evidence="1 2" key="1">
    <citation type="submission" date="2019-09" db="EMBL/GenBank/DDBJ databases">
        <title>YIM 132180 draft genome.</title>
        <authorList>
            <person name="Zhang K."/>
        </authorList>
    </citation>
    <scope>NUCLEOTIDE SEQUENCE [LARGE SCALE GENOMIC DNA]</scope>
    <source>
        <strain evidence="1 2">YIM 132180</strain>
    </source>
</reference>
<evidence type="ECO:0000313" key="1">
    <source>
        <dbReference type="EMBL" id="KAB0682011.1"/>
    </source>
</evidence>
<keyword evidence="2" id="KW-1185">Reference proteome</keyword>
<accession>A0A7V7TY73</accession>
<dbReference type="AlphaFoldDB" id="A0A7V7TY73"/>
<organism evidence="1 2">
    <name type="scientific">Plantimonas leprariae</name>
    <dbReference type="NCBI Taxonomy" id="2615207"/>
    <lineage>
        <taxon>Bacteria</taxon>
        <taxon>Pseudomonadati</taxon>
        <taxon>Pseudomonadota</taxon>
        <taxon>Alphaproteobacteria</taxon>
        <taxon>Hyphomicrobiales</taxon>
        <taxon>Aurantimonadaceae</taxon>
        <taxon>Plantimonas</taxon>
    </lineage>
</organism>
<protein>
    <submittedName>
        <fullName evidence="1">Uncharacterized protein</fullName>
    </submittedName>
</protein>
<comment type="caution">
    <text evidence="1">The sequence shown here is derived from an EMBL/GenBank/DDBJ whole genome shotgun (WGS) entry which is preliminary data.</text>
</comment>
<dbReference type="EMBL" id="VZDO01000002">
    <property type="protein sequence ID" value="KAB0682011.1"/>
    <property type="molecule type" value="Genomic_DNA"/>
</dbReference>
<dbReference type="Proteomes" id="UP000432089">
    <property type="component" value="Unassembled WGS sequence"/>
</dbReference>
<name>A0A7V7TY73_9HYPH</name>